<name>A0AAV2ZGV3_PYXAD</name>
<proteinExistence type="predicted"/>
<comment type="caution">
    <text evidence="2">The sequence shown here is derived from an EMBL/GenBank/DDBJ whole genome shotgun (WGS) entry which is preliminary data.</text>
</comment>
<feature type="transmembrane region" description="Helical" evidence="1">
    <location>
        <begin position="15"/>
        <end position="35"/>
    </location>
</feature>
<evidence type="ECO:0000313" key="3">
    <source>
        <dbReference type="Proteomes" id="UP001181693"/>
    </source>
</evidence>
<keyword evidence="3" id="KW-1185">Reference proteome</keyword>
<protein>
    <submittedName>
        <fullName evidence="2">Uncharacterized protein</fullName>
    </submittedName>
</protein>
<evidence type="ECO:0000313" key="2">
    <source>
        <dbReference type="EMBL" id="DBA16454.1"/>
    </source>
</evidence>
<keyword evidence="1" id="KW-0472">Membrane</keyword>
<keyword evidence="1" id="KW-0812">Transmembrane</keyword>
<dbReference type="EMBL" id="DYDO01000011">
    <property type="protein sequence ID" value="DBA16454.1"/>
    <property type="molecule type" value="Genomic_DNA"/>
</dbReference>
<gene>
    <name evidence="2" type="ORF">GDO54_003844</name>
</gene>
<reference evidence="2" key="1">
    <citation type="thesis" date="2020" institute="ProQuest LLC" country="789 East Eisenhower Parkway, Ann Arbor, MI, USA">
        <title>Comparative Genomics and Chromosome Evolution.</title>
        <authorList>
            <person name="Mudd A.B."/>
        </authorList>
    </citation>
    <scope>NUCLEOTIDE SEQUENCE</scope>
    <source>
        <strain evidence="2">1538</strain>
        <tissue evidence="2">Blood</tissue>
    </source>
</reference>
<organism evidence="2 3">
    <name type="scientific">Pyxicephalus adspersus</name>
    <name type="common">African bullfrog</name>
    <dbReference type="NCBI Taxonomy" id="30357"/>
    <lineage>
        <taxon>Eukaryota</taxon>
        <taxon>Metazoa</taxon>
        <taxon>Chordata</taxon>
        <taxon>Craniata</taxon>
        <taxon>Vertebrata</taxon>
        <taxon>Euteleostomi</taxon>
        <taxon>Amphibia</taxon>
        <taxon>Batrachia</taxon>
        <taxon>Anura</taxon>
        <taxon>Neobatrachia</taxon>
        <taxon>Ranoidea</taxon>
        <taxon>Pyxicephalidae</taxon>
        <taxon>Pyxicephalinae</taxon>
        <taxon>Pyxicephalus</taxon>
    </lineage>
</organism>
<keyword evidence="1" id="KW-1133">Transmembrane helix</keyword>
<sequence>MQKVLLEMHWITGKAGLYAFAMIAIFIFTPVYMNLLKDEPDGSLWELKSNTLNSSFLVSPLKEKGETCVLYKMDSFSVKPVNK</sequence>
<evidence type="ECO:0000256" key="1">
    <source>
        <dbReference type="SAM" id="Phobius"/>
    </source>
</evidence>
<accession>A0AAV2ZGV3</accession>
<dbReference type="AlphaFoldDB" id="A0AAV2ZGV3"/>
<dbReference type="Proteomes" id="UP001181693">
    <property type="component" value="Unassembled WGS sequence"/>
</dbReference>